<dbReference type="EMBL" id="JBIAXI010000019">
    <property type="protein sequence ID" value="MFF4776798.1"/>
    <property type="molecule type" value="Genomic_DNA"/>
</dbReference>
<evidence type="ECO:0000313" key="3">
    <source>
        <dbReference type="Proteomes" id="UP001602119"/>
    </source>
</evidence>
<feature type="domain" description="DUF4829" evidence="1">
    <location>
        <begin position="41"/>
        <end position="152"/>
    </location>
</feature>
<evidence type="ECO:0000313" key="2">
    <source>
        <dbReference type="EMBL" id="MFF4776798.1"/>
    </source>
</evidence>
<dbReference type="PROSITE" id="PS51257">
    <property type="entry name" value="PROKAR_LIPOPROTEIN"/>
    <property type="match status" value="1"/>
</dbReference>
<keyword evidence="3" id="KW-1185">Reference proteome</keyword>
<dbReference type="RefSeq" id="WP_387345213.1">
    <property type="nucleotide sequence ID" value="NZ_JBIAXI010000019.1"/>
</dbReference>
<protein>
    <submittedName>
        <fullName evidence="2">DUF4829 domain-containing protein</fullName>
    </submittedName>
</protein>
<organism evidence="2 3">
    <name type="scientific">Microtetraspora fusca</name>
    <dbReference type="NCBI Taxonomy" id="1997"/>
    <lineage>
        <taxon>Bacteria</taxon>
        <taxon>Bacillati</taxon>
        <taxon>Actinomycetota</taxon>
        <taxon>Actinomycetes</taxon>
        <taxon>Streptosporangiales</taxon>
        <taxon>Streptosporangiaceae</taxon>
        <taxon>Microtetraspora</taxon>
    </lineage>
</organism>
<comment type="caution">
    <text evidence="2">The sequence shown here is derived from an EMBL/GenBank/DDBJ whole genome shotgun (WGS) entry which is preliminary data.</text>
</comment>
<reference evidence="2 3" key="1">
    <citation type="submission" date="2024-10" db="EMBL/GenBank/DDBJ databases">
        <title>The Natural Products Discovery Center: Release of the First 8490 Sequenced Strains for Exploring Actinobacteria Biosynthetic Diversity.</title>
        <authorList>
            <person name="Kalkreuter E."/>
            <person name="Kautsar S.A."/>
            <person name="Yang D."/>
            <person name="Bader C.D."/>
            <person name="Teijaro C.N."/>
            <person name="Fluegel L."/>
            <person name="Davis C.M."/>
            <person name="Simpson J.R."/>
            <person name="Lauterbach L."/>
            <person name="Steele A.D."/>
            <person name="Gui C."/>
            <person name="Meng S."/>
            <person name="Li G."/>
            <person name="Viehrig K."/>
            <person name="Ye F."/>
            <person name="Su P."/>
            <person name="Kiefer A.F."/>
            <person name="Nichols A."/>
            <person name="Cepeda A.J."/>
            <person name="Yan W."/>
            <person name="Fan B."/>
            <person name="Jiang Y."/>
            <person name="Adhikari A."/>
            <person name="Zheng C.-J."/>
            <person name="Schuster L."/>
            <person name="Cowan T.M."/>
            <person name="Smanski M.J."/>
            <person name="Chevrette M.G."/>
            <person name="De Carvalho L.P.S."/>
            <person name="Shen B."/>
        </authorList>
    </citation>
    <scope>NUCLEOTIDE SEQUENCE [LARGE SCALE GENOMIC DNA]</scope>
    <source>
        <strain evidence="2 3">NPDC001281</strain>
    </source>
</reference>
<gene>
    <name evidence="2" type="ORF">ACFY05_28445</name>
</gene>
<dbReference type="Proteomes" id="UP001602119">
    <property type="component" value="Unassembled WGS sequence"/>
</dbReference>
<dbReference type="InterPro" id="IPR032256">
    <property type="entry name" value="DUF4829"/>
</dbReference>
<evidence type="ECO:0000259" key="1">
    <source>
        <dbReference type="Pfam" id="PF16111"/>
    </source>
</evidence>
<dbReference type="Pfam" id="PF16111">
    <property type="entry name" value="DUF4829"/>
    <property type="match status" value="1"/>
</dbReference>
<name>A0ABW6VET8_MICFU</name>
<accession>A0ABW6VET8</accession>
<proteinExistence type="predicted"/>
<sequence length="154" mass="16544">MGWVSARIVVGLVLAALGVVLVAGCQNGEKKAALPAGTSPQRVVAAYIDAINAHDREAGRRLSTQRFAEQEEKVVDSLFDDAKLSDVEIEAPQPEPGYQSPDGKRYREAVNVPVSFTLWHGDESSMPNGPTTWGYILVRASAGQPWRINDAGVG</sequence>